<evidence type="ECO:0000256" key="1">
    <source>
        <dbReference type="SAM" id="MobiDB-lite"/>
    </source>
</evidence>
<proteinExistence type="predicted"/>
<organism evidence="2 3">
    <name type="scientific">Phaeosphaeria nodorum (strain SN15 / ATCC MYA-4574 / FGSC 10173)</name>
    <name type="common">Glume blotch fungus</name>
    <name type="synonym">Parastagonospora nodorum</name>
    <dbReference type="NCBI Taxonomy" id="321614"/>
    <lineage>
        <taxon>Eukaryota</taxon>
        <taxon>Fungi</taxon>
        <taxon>Dikarya</taxon>
        <taxon>Ascomycota</taxon>
        <taxon>Pezizomycotina</taxon>
        <taxon>Dothideomycetes</taxon>
        <taxon>Pleosporomycetidae</taxon>
        <taxon>Pleosporales</taxon>
        <taxon>Pleosporineae</taxon>
        <taxon>Phaeosphaeriaceae</taxon>
        <taxon>Parastagonospora</taxon>
    </lineage>
</organism>
<dbReference type="Proteomes" id="UP000001055">
    <property type="component" value="Unassembled WGS sequence"/>
</dbReference>
<dbReference type="VEuPathDB" id="FungiDB:JI435_447230"/>
<dbReference type="InParanoid" id="Q0U6V3"/>
<gene>
    <name evidence="2" type="ORF">SNOG_12511</name>
</gene>
<evidence type="ECO:0000313" key="2">
    <source>
        <dbReference type="EMBL" id="EAT80324.1"/>
    </source>
</evidence>
<dbReference type="EMBL" id="CH445346">
    <property type="protein sequence ID" value="EAT80324.1"/>
    <property type="molecule type" value="Genomic_DNA"/>
</dbReference>
<sequence length="124" mass="13835">MKRLLRDCYQPAASYTTVFAQTSCPYRLSGSHIPGVHHYILLRSPPLVSRPSRQFKPSDGRLVQEKIYSGRSNIRMIIKSFPNSSPGQRTPPPPGSPLSNTPISGADRKTPTGTHFHKHTQRSL</sequence>
<protein>
    <submittedName>
        <fullName evidence="2">Uncharacterized protein</fullName>
    </submittedName>
</protein>
<feature type="region of interest" description="Disordered" evidence="1">
    <location>
        <begin position="80"/>
        <end position="124"/>
    </location>
</feature>
<dbReference type="RefSeq" id="XP_001802731.1">
    <property type="nucleotide sequence ID" value="XM_001802679.1"/>
</dbReference>
<evidence type="ECO:0000313" key="3">
    <source>
        <dbReference type="Proteomes" id="UP000001055"/>
    </source>
</evidence>
<reference evidence="3" key="1">
    <citation type="journal article" date="2007" name="Plant Cell">
        <title>Dothideomycete-plant interactions illuminated by genome sequencing and EST analysis of the wheat pathogen Stagonospora nodorum.</title>
        <authorList>
            <person name="Hane J.K."/>
            <person name="Lowe R.G."/>
            <person name="Solomon P.S."/>
            <person name="Tan K.C."/>
            <person name="Schoch C.L."/>
            <person name="Spatafora J.W."/>
            <person name="Crous P.W."/>
            <person name="Kodira C."/>
            <person name="Birren B.W."/>
            <person name="Galagan J.E."/>
            <person name="Torriani S.F."/>
            <person name="McDonald B.A."/>
            <person name="Oliver R.P."/>
        </authorList>
    </citation>
    <scope>NUCLEOTIDE SEQUENCE [LARGE SCALE GENOMIC DNA]</scope>
    <source>
        <strain evidence="3">SN15 / ATCC MYA-4574 / FGSC 10173</strain>
    </source>
</reference>
<feature type="compositionally biased region" description="Basic residues" evidence="1">
    <location>
        <begin position="115"/>
        <end position="124"/>
    </location>
</feature>
<name>Q0U6V3_PHANO</name>
<dbReference type="AlphaFoldDB" id="Q0U6V3"/>
<accession>Q0U6V3</accession>
<dbReference type="KEGG" id="pno:SNOG_12511"/>
<dbReference type="GeneID" id="5979640"/>